<keyword evidence="5" id="KW-1185">Reference proteome</keyword>
<dbReference type="AlphaFoldDB" id="A0A2T1C1L4"/>
<feature type="transmembrane region" description="Helical" evidence="2">
    <location>
        <begin position="235"/>
        <end position="258"/>
    </location>
</feature>
<evidence type="ECO:0000256" key="2">
    <source>
        <dbReference type="SAM" id="Phobius"/>
    </source>
</evidence>
<proteinExistence type="predicted"/>
<evidence type="ECO:0000313" key="4">
    <source>
        <dbReference type="EMBL" id="PSB02151.1"/>
    </source>
</evidence>
<reference evidence="4 5" key="1">
    <citation type="submission" date="2018-02" db="EMBL/GenBank/DDBJ databases">
        <authorList>
            <person name="Cohen D.B."/>
            <person name="Kent A.D."/>
        </authorList>
    </citation>
    <scope>NUCLEOTIDE SEQUENCE [LARGE SCALE GENOMIC DNA]</scope>
    <source>
        <strain evidence="4 5">CCAP 1448/3</strain>
    </source>
</reference>
<dbReference type="PROSITE" id="PS51468">
    <property type="entry name" value="VIT"/>
    <property type="match status" value="1"/>
</dbReference>
<organism evidence="4 5">
    <name type="scientific">Merismopedia glauca CCAP 1448/3</name>
    <dbReference type="NCBI Taxonomy" id="1296344"/>
    <lineage>
        <taxon>Bacteria</taxon>
        <taxon>Bacillati</taxon>
        <taxon>Cyanobacteriota</taxon>
        <taxon>Cyanophyceae</taxon>
        <taxon>Synechococcales</taxon>
        <taxon>Merismopediaceae</taxon>
        <taxon>Merismopedia</taxon>
    </lineage>
</organism>
<feature type="transmembrane region" description="Helical" evidence="2">
    <location>
        <begin position="51"/>
        <end position="71"/>
    </location>
</feature>
<dbReference type="NCBIfam" id="TIGR02921">
    <property type="entry name" value="PEP_integral"/>
    <property type="match status" value="1"/>
</dbReference>
<keyword evidence="2" id="KW-1133">Transmembrane helix</keyword>
<dbReference type="OrthoDB" id="7067067at2"/>
<dbReference type="Proteomes" id="UP000238762">
    <property type="component" value="Unassembled WGS sequence"/>
</dbReference>
<feature type="transmembrane region" description="Helical" evidence="2">
    <location>
        <begin position="190"/>
        <end position="223"/>
    </location>
</feature>
<feature type="transmembrane region" description="Helical" evidence="2">
    <location>
        <begin position="106"/>
        <end position="125"/>
    </location>
</feature>
<feature type="compositionally biased region" description="Basic and acidic residues" evidence="1">
    <location>
        <begin position="855"/>
        <end position="867"/>
    </location>
</feature>
<dbReference type="InterPro" id="IPR014270">
    <property type="entry name" value="PEP-CTERM_IMP"/>
</dbReference>
<dbReference type="RefSeq" id="WP_106289393.1">
    <property type="nucleotide sequence ID" value="NZ_CAWNTC010000094.1"/>
</dbReference>
<dbReference type="InterPro" id="IPR013694">
    <property type="entry name" value="VIT"/>
</dbReference>
<keyword evidence="2" id="KW-0812">Transmembrane</keyword>
<protein>
    <recommendedName>
        <fullName evidence="3">VIT domain-containing protein</fullName>
    </recommendedName>
</protein>
<reference evidence="4 5" key="2">
    <citation type="submission" date="2018-03" db="EMBL/GenBank/DDBJ databases">
        <title>The ancient ancestry and fast evolution of plastids.</title>
        <authorList>
            <person name="Moore K.R."/>
            <person name="Magnabosco C."/>
            <person name="Momper L."/>
            <person name="Gold D.A."/>
            <person name="Bosak T."/>
            <person name="Fournier G.P."/>
        </authorList>
    </citation>
    <scope>NUCLEOTIDE SEQUENCE [LARGE SCALE GENOMIC DNA]</scope>
    <source>
        <strain evidence="4 5">CCAP 1448/3</strain>
    </source>
</reference>
<feature type="region of interest" description="Disordered" evidence="1">
    <location>
        <begin position="853"/>
        <end position="879"/>
    </location>
</feature>
<accession>A0A2T1C1L4</accession>
<gene>
    <name evidence="4" type="ORF">C7B64_14575</name>
</gene>
<keyword evidence="2" id="KW-0472">Membrane</keyword>
<evidence type="ECO:0000256" key="1">
    <source>
        <dbReference type="SAM" id="MobiDB-lite"/>
    </source>
</evidence>
<feature type="transmembrane region" description="Helical" evidence="2">
    <location>
        <begin position="12"/>
        <end position="39"/>
    </location>
</feature>
<feature type="transmembrane region" description="Helical" evidence="2">
    <location>
        <begin position="146"/>
        <end position="178"/>
    </location>
</feature>
<evidence type="ECO:0000259" key="3">
    <source>
        <dbReference type="PROSITE" id="PS51468"/>
    </source>
</evidence>
<dbReference type="EMBL" id="PVWJ01000071">
    <property type="protein sequence ID" value="PSB02151.1"/>
    <property type="molecule type" value="Genomic_DNA"/>
</dbReference>
<evidence type="ECO:0000313" key="5">
    <source>
        <dbReference type="Proteomes" id="UP000238762"/>
    </source>
</evidence>
<comment type="caution">
    <text evidence="4">The sequence shown here is derived from an EMBL/GenBank/DDBJ whole genome shotgun (WGS) entry which is preliminary data.</text>
</comment>
<feature type="domain" description="VIT" evidence="3">
    <location>
        <begin position="388"/>
        <end position="519"/>
    </location>
</feature>
<dbReference type="Pfam" id="PF08487">
    <property type="entry name" value="VIT"/>
    <property type="match status" value="1"/>
</dbReference>
<feature type="compositionally biased region" description="Polar residues" evidence="1">
    <location>
        <begin position="869"/>
        <end position="879"/>
    </location>
</feature>
<sequence length="913" mass="101868">MKLNKVWEIPFQIYFWLFNSALLFLGYLGLLPFLGTVFVTDALAGELPLDFFLPLIGLVGVPTASAIIGRLPIYRKPISLVQVFYGAEAPLLVLCVIRFFCLRQLNPAVSLILMTGCLAIGSYLYRLIKGDSENSIIAWVQLGCQALMLVTACYLGVLTLVYAIPFVWGFLVGIFYLFTNSSSLLALLQSLSFIILYAFPILLILVILLAIATTPFGLVILYLKSWRSHLNYFVSRYGGVPAVLGTTGVIFGWIGLLLTLQQQPQTWVLTALNQPVKTPEIRQALIQKSPQIRDGLLNAYLSQYRYLDSSDRTTNIGYLYQSVFGLQEPTTKSLDSIYKALFAPFLYQGKSTDSQQANKFYAEFFDTPILRAEKSEISAAVGATFNRGEAKAGLLDINQKKVWLKEQKVTVKPHENWGDVEIYEVYENKTSSQQEVVYNFSLPQSAVMTGVWLGNSGDRSQAFPFSVSPRGAAQKVYTQEVNRRVDPALLEQIGPGNYRLRAFPVVPTQPLHLWLKYQVLQETNTKAGNFPLPQLSEKRNIFWTNDTKRTYNGKSIKNVSDDAWFADRIGGRLINNLSYTVNLDGYQVTAKPLSPSDYRLPQGKKLAVVLDTSYSMTKQSGEVKKTLDWVRSQVTPSNDVDLYITASIGGTPQRIDDLQAFDLNKVTFYGTLQPYQMLQQLTQLQGNSNYDAIVLVTDKGSYELSDEKNTIPKPSAPLWMVHLGGIQPAYDDPTFDAIQASGGGVGTEISEVIQRMATQTALGSNVASVSDGYIWEVKRESGVRSQESGVRDDFTPLAARQLITYLATQRNLKDVKSLDEIHSLAKRSQIVTPYSSMIVLVNEQQKQALKQAENQSDRFNRQVEDKQLPQPTSLGIPNVTATPEPEEWMLIGISILGLGAIAYRRQLKLANSK</sequence>
<name>A0A2T1C1L4_9CYAN</name>